<dbReference type="EMBL" id="VMGN01000027">
    <property type="protein sequence ID" value="TSC93822.1"/>
    <property type="molecule type" value="Genomic_DNA"/>
</dbReference>
<dbReference type="PANTHER" id="PTHR13887:SF14">
    <property type="entry name" value="DISULFIDE BOND FORMATION PROTEIN D"/>
    <property type="match status" value="1"/>
</dbReference>
<evidence type="ECO:0000256" key="6">
    <source>
        <dbReference type="SAM" id="Phobius"/>
    </source>
</evidence>
<sequence length="225" mass="24810">MNNIIKFLLIIITITVAIAGIIIISKKSSSSSDGEIISSPDSITREILAVKSNDNIKGSEKAPITIVNYSDYQCPYCVDYDKTLNQVLAAYPNEVKWVYRHFPLPSHPAAKEAAVAAEAAGAQSKYWEFHDKLVANSKPDGQGLSKEELIKYATELGLNIDLFNQNRTNQKLIDRVEVDIVDGSNLKIKGTPASYLIDKDGNIEQLEGALSFNQLKAKIDALLKR</sequence>
<evidence type="ECO:0000259" key="7">
    <source>
        <dbReference type="PROSITE" id="PS51352"/>
    </source>
</evidence>
<comment type="similarity">
    <text evidence="1">Belongs to the thioredoxin family. DsbA subfamily.</text>
</comment>
<organism evidence="8 9">
    <name type="scientific">Candidatus Berkelbacteria bacterium Athens1014_28</name>
    <dbReference type="NCBI Taxonomy" id="2017145"/>
    <lineage>
        <taxon>Bacteria</taxon>
        <taxon>Candidatus Berkelbacteria</taxon>
    </lineage>
</organism>
<dbReference type="Proteomes" id="UP000316495">
    <property type="component" value="Unassembled WGS sequence"/>
</dbReference>
<dbReference type="PANTHER" id="PTHR13887">
    <property type="entry name" value="GLUTATHIONE S-TRANSFERASE KAPPA"/>
    <property type="match status" value="1"/>
</dbReference>
<feature type="domain" description="Thioredoxin" evidence="7">
    <location>
        <begin position="17"/>
        <end position="224"/>
    </location>
</feature>
<gene>
    <name evidence="8" type="ORF">Athens101428_521</name>
</gene>
<dbReference type="PROSITE" id="PS51352">
    <property type="entry name" value="THIOREDOXIN_2"/>
    <property type="match status" value="1"/>
</dbReference>
<evidence type="ECO:0000256" key="3">
    <source>
        <dbReference type="ARBA" id="ARBA00023002"/>
    </source>
</evidence>
<dbReference type="InterPro" id="IPR012336">
    <property type="entry name" value="Thioredoxin-like_fold"/>
</dbReference>
<protein>
    <submittedName>
        <fullName evidence="8">DSBA oxidoreductase family protein</fullName>
    </submittedName>
</protein>
<keyword evidence="4" id="KW-1015">Disulfide bond</keyword>
<keyword evidence="3" id="KW-0560">Oxidoreductase</keyword>
<dbReference type="InterPro" id="IPR013766">
    <property type="entry name" value="Thioredoxin_domain"/>
</dbReference>
<evidence type="ECO:0000313" key="8">
    <source>
        <dbReference type="EMBL" id="TSC93822.1"/>
    </source>
</evidence>
<dbReference type="Gene3D" id="3.40.30.10">
    <property type="entry name" value="Glutaredoxin"/>
    <property type="match status" value="1"/>
</dbReference>
<evidence type="ECO:0000256" key="1">
    <source>
        <dbReference type="ARBA" id="ARBA00005791"/>
    </source>
</evidence>
<comment type="caution">
    <text evidence="8">The sequence shown here is derived from an EMBL/GenBank/DDBJ whole genome shotgun (WGS) entry which is preliminary data.</text>
</comment>
<keyword evidence="6" id="KW-0812">Transmembrane</keyword>
<keyword evidence="2" id="KW-0732">Signal</keyword>
<dbReference type="InterPro" id="IPR036249">
    <property type="entry name" value="Thioredoxin-like_sf"/>
</dbReference>
<evidence type="ECO:0000256" key="4">
    <source>
        <dbReference type="ARBA" id="ARBA00023157"/>
    </source>
</evidence>
<keyword evidence="6" id="KW-0472">Membrane</keyword>
<dbReference type="Pfam" id="PF13462">
    <property type="entry name" value="Thioredoxin_4"/>
    <property type="match status" value="1"/>
</dbReference>
<keyword evidence="5" id="KW-0676">Redox-active center</keyword>
<accession>A0A554LLS0</accession>
<keyword evidence="6" id="KW-1133">Transmembrane helix</keyword>
<reference evidence="8 9" key="1">
    <citation type="submission" date="2017-07" db="EMBL/GenBank/DDBJ databases">
        <title>Mechanisms for carbon and nitrogen cycling indicate functional differentiation within the Candidate Phyla Radiation.</title>
        <authorList>
            <person name="Danczak R.E."/>
            <person name="Johnston M.D."/>
            <person name="Kenah C."/>
            <person name="Slattery M."/>
            <person name="Wrighton K.C."/>
            <person name="Wilkins M.J."/>
        </authorList>
    </citation>
    <scope>NUCLEOTIDE SEQUENCE [LARGE SCALE GENOMIC DNA]</scope>
    <source>
        <strain evidence="8">Athens1014_28</strain>
    </source>
</reference>
<evidence type="ECO:0000256" key="2">
    <source>
        <dbReference type="ARBA" id="ARBA00022729"/>
    </source>
</evidence>
<evidence type="ECO:0000256" key="5">
    <source>
        <dbReference type="ARBA" id="ARBA00023284"/>
    </source>
</evidence>
<evidence type="ECO:0000313" key="9">
    <source>
        <dbReference type="Proteomes" id="UP000316495"/>
    </source>
</evidence>
<dbReference type="SUPFAM" id="SSF52833">
    <property type="entry name" value="Thioredoxin-like"/>
    <property type="match status" value="1"/>
</dbReference>
<proteinExistence type="inferred from homology"/>
<feature type="transmembrane region" description="Helical" evidence="6">
    <location>
        <begin position="7"/>
        <end position="25"/>
    </location>
</feature>
<dbReference type="GO" id="GO:0016491">
    <property type="term" value="F:oxidoreductase activity"/>
    <property type="evidence" value="ECO:0007669"/>
    <property type="project" value="UniProtKB-KW"/>
</dbReference>
<name>A0A554LLS0_9BACT</name>
<dbReference type="AlphaFoldDB" id="A0A554LLS0"/>